<dbReference type="PROSITE" id="PS50280">
    <property type="entry name" value="SET"/>
    <property type="match status" value="1"/>
</dbReference>
<accession>A0ABP0S868</accession>
<evidence type="ECO:0000256" key="1">
    <source>
        <dbReference type="SAM" id="MobiDB-lite"/>
    </source>
</evidence>
<dbReference type="InterPro" id="IPR050869">
    <property type="entry name" value="H3K4_H4K5_MeTrfase"/>
</dbReference>
<comment type="caution">
    <text evidence="3">The sequence shown here is derived from an EMBL/GenBank/DDBJ whole genome shotgun (WGS) entry which is preliminary data.</text>
</comment>
<gene>
    <name evidence="3" type="ORF">SCF082_LOCUS50476</name>
</gene>
<keyword evidence="4" id="KW-1185">Reference proteome</keyword>
<feature type="region of interest" description="Disordered" evidence="1">
    <location>
        <begin position="1"/>
        <end position="22"/>
    </location>
</feature>
<reference evidence="3 4" key="1">
    <citation type="submission" date="2024-02" db="EMBL/GenBank/DDBJ databases">
        <authorList>
            <person name="Chen Y."/>
            <person name="Shah S."/>
            <person name="Dougan E. K."/>
            <person name="Thang M."/>
            <person name="Chan C."/>
        </authorList>
    </citation>
    <scope>NUCLEOTIDE SEQUENCE [LARGE SCALE GENOMIC DNA]</scope>
</reference>
<evidence type="ECO:0000259" key="2">
    <source>
        <dbReference type="PROSITE" id="PS50280"/>
    </source>
</evidence>
<feature type="domain" description="SET" evidence="2">
    <location>
        <begin position="211"/>
        <end position="349"/>
    </location>
</feature>
<dbReference type="PANTHER" id="PTHR12197">
    <property type="entry name" value="HISTONE-LYSINE N-METHYLTRANSFERASE SMYD"/>
    <property type="match status" value="1"/>
</dbReference>
<organism evidence="3 4">
    <name type="scientific">Durusdinium trenchii</name>
    <dbReference type="NCBI Taxonomy" id="1381693"/>
    <lineage>
        <taxon>Eukaryota</taxon>
        <taxon>Sar</taxon>
        <taxon>Alveolata</taxon>
        <taxon>Dinophyceae</taxon>
        <taxon>Suessiales</taxon>
        <taxon>Symbiodiniaceae</taxon>
        <taxon>Durusdinium</taxon>
    </lineage>
</organism>
<sequence length="548" mass="59776">MTPCWRPGGPEPGLSRPSPADSMATGLQEAKFAWKAMPKSNRVYSAEEVAEACQSHGSQVFQRFLQVFARFSGWATRAWAQWGSRRSAEEQLAQELREALVELGPSFVSLGVAQIGEKSDDDGILDHLGDGREPGPKPPEPPMMLTSIVWEFVERCVLGINQCGRALRGGAWGPSDQTMAPGGPVAYAASLQGDDGELAAEWERRLKAGYWEIIEKRLVEGPDGCFRAACKVPAGSPLLFEASSCHAALGPDATAQMAQQLESHARKSEALELKSKRFTGESRSPLHAVLASNAKICSREPDMVALFVTCGRLKHSCCPNAFLDSTRREAVLRSLDDLPAGAEVFISYVPVSLGRLGRQAQLGQGYGPCSCPRCEDERTLDPQVAVLCGSCGLQHFSAGETDDAEQSCACGAHFVLADSLRHLAEARKANDFMSKDKNARGNELEKALALETRFRTASISKVIPLQHPQMLQLANNVANCYFYAAKSPGNNKDACWQGFWKYKHYYMDGLEANHGKTCQRDLHYLLSLLLVKGVATGQRWTSSLCHPS</sequence>
<dbReference type="EMBL" id="CAXAMM010043106">
    <property type="protein sequence ID" value="CAK9108541.1"/>
    <property type="molecule type" value="Genomic_DNA"/>
</dbReference>
<dbReference type="InterPro" id="IPR046341">
    <property type="entry name" value="SET_dom_sf"/>
</dbReference>
<name>A0ABP0S868_9DINO</name>
<evidence type="ECO:0000313" key="3">
    <source>
        <dbReference type="EMBL" id="CAK9108541.1"/>
    </source>
</evidence>
<dbReference type="Gene3D" id="2.170.270.10">
    <property type="entry name" value="SET domain"/>
    <property type="match status" value="1"/>
</dbReference>
<dbReference type="Proteomes" id="UP001642464">
    <property type="component" value="Unassembled WGS sequence"/>
</dbReference>
<evidence type="ECO:0000313" key="4">
    <source>
        <dbReference type="Proteomes" id="UP001642464"/>
    </source>
</evidence>
<protein>
    <submittedName>
        <fullName evidence="3">Histone-lysine N-methyltransferase ASHR1 (ASH1-related protein 1) (Protein SET DOMAIN GROUP 37)</fullName>
    </submittedName>
</protein>
<dbReference type="SUPFAM" id="SSF82199">
    <property type="entry name" value="SET domain"/>
    <property type="match status" value="1"/>
</dbReference>
<dbReference type="InterPro" id="IPR001214">
    <property type="entry name" value="SET_dom"/>
</dbReference>
<dbReference type="CDD" id="cd20071">
    <property type="entry name" value="SET_SMYD"/>
    <property type="match status" value="1"/>
</dbReference>
<dbReference type="PANTHER" id="PTHR12197:SF251">
    <property type="entry name" value="EG:BACR7C10.4 PROTEIN"/>
    <property type="match status" value="1"/>
</dbReference>
<proteinExistence type="predicted"/>